<organism evidence="1 2">
    <name type="scientific">Trifolium medium</name>
    <dbReference type="NCBI Taxonomy" id="97028"/>
    <lineage>
        <taxon>Eukaryota</taxon>
        <taxon>Viridiplantae</taxon>
        <taxon>Streptophyta</taxon>
        <taxon>Embryophyta</taxon>
        <taxon>Tracheophyta</taxon>
        <taxon>Spermatophyta</taxon>
        <taxon>Magnoliopsida</taxon>
        <taxon>eudicotyledons</taxon>
        <taxon>Gunneridae</taxon>
        <taxon>Pentapetalae</taxon>
        <taxon>rosids</taxon>
        <taxon>fabids</taxon>
        <taxon>Fabales</taxon>
        <taxon>Fabaceae</taxon>
        <taxon>Papilionoideae</taxon>
        <taxon>50 kb inversion clade</taxon>
        <taxon>NPAAA clade</taxon>
        <taxon>Hologalegina</taxon>
        <taxon>IRL clade</taxon>
        <taxon>Trifolieae</taxon>
        <taxon>Trifolium</taxon>
    </lineage>
</organism>
<evidence type="ECO:0000313" key="1">
    <source>
        <dbReference type="EMBL" id="MCI85769.1"/>
    </source>
</evidence>
<reference evidence="1 2" key="1">
    <citation type="journal article" date="2018" name="Front. Plant Sci.">
        <title>Red Clover (Trifolium pratense) and Zigzag Clover (T. medium) - A Picture of Genomic Similarities and Differences.</title>
        <authorList>
            <person name="Dluhosova J."/>
            <person name="Istvanek J."/>
            <person name="Nedelnik J."/>
            <person name="Repkova J."/>
        </authorList>
    </citation>
    <scope>NUCLEOTIDE SEQUENCE [LARGE SCALE GENOMIC DNA]</scope>
    <source>
        <strain evidence="2">cv. 10/8</strain>
        <tissue evidence="1">Leaf</tissue>
    </source>
</reference>
<dbReference type="AlphaFoldDB" id="A0A392VER0"/>
<sequence length="36" mass="4260">AITAIEIAQWRYWNHLWLECDSKLVTLTFKSQLAIP</sequence>
<name>A0A392VER0_9FABA</name>
<dbReference type="EMBL" id="LXQA011123386">
    <property type="protein sequence ID" value="MCI85769.1"/>
    <property type="molecule type" value="Genomic_DNA"/>
</dbReference>
<comment type="caution">
    <text evidence="1">The sequence shown here is derived from an EMBL/GenBank/DDBJ whole genome shotgun (WGS) entry which is preliminary data.</text>
</comment>
<evidence type="ECO:0000313" key="2">
    <source>
        <dbReference type="Proteomes" id="UP000265520"/>
    </source>
</evidence>
<evidence type="ECO:0008006" key="3">
    <source>
        <dbReference type="Google" id="ProtNLM"/>
    </source>
</evidence>
<proteinExistence type="predicted"/>
<accession>A0A392VER0</accession>
<keyword evidence="2" id="KW-1185">Reference proteome</keyword>
<feature type="non-terminal residue" evidence="1">
    <location>
        <position position="1"/>
    </location>
</feature>
<dbReference type="Proteomes" id="UP000265520">
    <property type="component" value="Unassembled WGS sequence"/>
</dbReference>
<protein>
    <recommendedName>
        <fullName evidence="3">RNase H type-1 domain-containing protein</fullName>
    </recommendedName>
</protein>